<dbReference type="STRING" id="8005.ENSEEEP00000012691"/>
<dbReference type="GO" id="GO:0008270">
    <property type="term" value="F:zinc ion binding"/>
    <property type="evidence" value="ECO:0007669"/>
    <property type="project" value="TreeGrafter"/>
</dbReference>
<evidence type="ECO:0000256" key="2">
    <source>
        <dbReference type="ARBA" id="ARBA00004414"/>
    </source>
</evidence>
<reference evidence="10" key="5">
    <citation type="submission" date="2025-09" db="UniProtKB">
        <authorList>
            <consortium name="Ensembl"/>
        </authorList>
    </citation>
    <scope>IDENTIFICATION</scope>
</reference>
<protein>
    <recommendedName>
        <fullName evidence="9">LITAF domain-containing protein</fullName>
    </recommendedName>
</protein>
<organism evidence="10 11">
    <name type="scientific">Electrophorus electricus</name>
    <name type="common">Electric eel</name>
    <name type="synonym">Gymnotus electricus</name>
    <dbReference type="NCBI Taxonomy" id="8005"/>
    <lineage>
        <taxon>Eukaryota</taxon>
        <taxon>Metazoa</taxon>
        <taxon>Chordata</taxon>
        <taxon>Craniata</taxon>
        <taxon>Vertebrata</taxon>
        <taxon>Euteleostomi</taxon>
        <taxon>Actinopterygii</taxon>
        <taxon>Neopterygii</taxon>
        <taxon>Teleostei</taxon>
        <taxon>Ostariophysi</taxon>
        <taxon>Gymnotiformes</taxon>
        <taxon>Gymnotoidei</taxon>
        <taxon>Gymnotidae</taxon>
        <taxon>Electrophorus</taxon>
    </lineage>
</organism>
<comment type="subcellular location">
    <subcellularLocation>
        <location evidence="1">Endosome membrane</location>
        <topology evidence="1">Peripheral membrane protein</topology>
        <orientation evidence="1">Cytoplasmic side</orientation>
    </subcellularLocation>
    <subcellularLocation>
        <location evidence="2">Late endosome membrane</location>
    </subcellularLocation>
    <subcellularLocation>
        <location evidence="3">Lysosome membrane</location>
        <topology evidence="3">Peripheral membrane protein</topology>
        <orientation evidence="3">Cytoplasmic side</orientation>
    </subcellularLocation>
</comment>
<name>A0A4W4ENV0_ELEEL</name>
<dbReference type="PANTHER" id="PTHR23292:SF45">
    <property type="entry name" value="LIPOPOLYSACCHARIDE-INDUCED TUMOR NECROSIS FACTOR-ALPHA FACTOR HOMOLOG"/>
    <property type="match status" value="1"/>
</dbReference>
<dbReference type="Ensembl" id="ENSEEET00000012838.2">
    <property type="protein sequence ID" value="ENSEEEP00000012691.2"/>
    <property type="gene ID" value="ENSEEEG00000006372.2"/>
</dbReference>
<sequence>MQPEVTVVQPAPAPVIMQSMQPEVTVVQPAPAPVIMQPMQPEVTVVQPAPAPVIMQPMQQPVTVVKPVVVVTPRDVPVQMQCTYCQQHILTVTKPVPGLLTWIIFASLFVFLIWPFCLIPFCVHSCNDVEHRCPLCRQVLHIHKRM</sequence>
<keyword evidence="8" id="KW-0812">Transmembrane</keyword>
<keyword evidence="6" id="KW-0862">Zinc</keyword>
<dbReference type="Pfam" id="PF10601">
    <property type="entry name" value="zf-LITAF-like"/>
    <property type="match status" value="1"/>
</dbReference>
<reference evidence="11" key="2">
    <citation type="journal article" date="2017" name="Sci. Adv.">
        <title>A tail of two voltages: Proteomic comparison of the three electric organs of the electric eel.</title>
        <authorList>
            <person name="Traeger L.L."/>
            <person name="Sabat G."/>
            <person name="Barrett-Wilt G.A."/>
            <person name="Wells G.B."/>
            <person name="Sussman M.R."/>
        </authorList>
    </citation>
    <scope>NUCLEOTIDE SEQUENCE [LARGE SCALE GENOMIC DNA]</scope>
</reference>
<dbReference type="OMA" id="TMYIEQA"/>
<keyword evidence="8" id="KW-1133">Transmembrane helix</keyword>
<gene>
    <name evidence="10" type="primary">LOC113591192</name>
</gene>
<keyword evidence="5" id="KW-0479">Metal-binding</keyword>
<dbReference type="InterPro" id="IPR006629">
    <property type="entry name" value="LITAF"/>
</dbReference>
<dbReference type="Proteomes" id="UP000314983">
    <property type="component" value="Chromosome 16"/>
</dbReference>
<evidence type="ECO:0000256" key="3">
    <source>
        <dbReference type="ARBA" id="ARBA00004630"/>
    </source>
</evidence>
<feature type="transmembrane region" description="Helical" evidence="8">
    <location>
        <begin position="99"/>
        <end position="123"/>
    </location>
</feature>
<keyword evidence="11" id="KW-1185">Reference proteome</keyword>
<reference evidence="11" key="1">
    <citation type="journal article" date="2014" name="Science">
        <title>Nonhuman genetics. Genomic basis for the convergent evolution of electric organs.</title>
        <authorList>
            <person name="Gallant J.R."/>
            <person name="Traeger L.L."/>
            <person name="Volkening J.D."/>
            <person name="Moffett H."/>
            <person name="Chen P.H."/>
            <person name="Novina C.D."/>
            <person name="Phillips G.N.Jr."/>
            <person name="Anand R."/>
            <person name="Wells G.B."/>
            <person name="Pinch M."/>
            <person name="Guth R."/>
            <person name="Unguez G.A."/>
            <person name="Albert J.S."/>
            <person name="Zakon H.H."/>
            <person name="Samanta M.P."/>
            <person name="Sussman M.R."/>
        </authorList>
    </citation>
    <scope>NUCLEOTIDE SEQUENCE [LARGE SCALE GENOMIC DNA]</scope>
</reference>
<evidence type="ECO:0000256" key="1">
    <source>
        <dbReference type="ARBA" id="ARBA00004125"/>
    </source>
</evidence>
<evidence type="ECO:0000259" key="9">
    <source>
        <dbReference type="PROSITE" id="PS51837"/>
    </source>
</evidence>
<reference evidence="10" key="4">
    <citation type="submission" date="2025-08" db="UniProtKB">
        <authorList>
            <consortium name="Ensembl"/>
        </authorList>
    </citation>
    <scope>IDENTIFICATION</scope>
</reference>
<dbReference type="GO" id="GO:0005634">
    <property type="term" value="C:nucleus"/>
    <property type="evidence" value="ECO:0007669"/>
    <property type="project" value="TreeGrafter"/>
</dbReference>
<dbReference type="PANTHER" id="PTHR23292">
    <property type="entry name" value="LIPOPOLYSACCHARIDE-INDUCED TUMOR NECROSIS FACTOR-ALPHA FACTOR"/>
    <property type="match status" value="1"/>
</dbReference>
<dbReference type="SMART" id="SM00714">
    <property type="entry name" value="LITAF"/>
    <property type="match status" value="1"/>
</dbReference>
<evidence type="ECO:0000256" key="5">
    <source>
        <dbReference type="ARBA" id="ARBA00022723"/>
    </source>
</evidence>
<evidence type="ECO:0000256" key="8">
    <source>
        <dbReference type="SAM" id="Phobius"/>
    </source>
</evidence>
<keyword evidence="7 8" id="KW-0472">Membrane</keyword>
<dbReference type="GO" id="GO:0098574">
    <property type="term" value="C:cytoplasmic side of lysosomal membrane"/>
    <property type="evidence" value="ECO:0007669"/>
    <property type="project" value="TreeGrafter"/>
</dbReference>
<evidence type="ECO:0000313" key="11">
    <source>
        <dbReference type="Proteomes" id="UP000314983"/>
    </source>
</evidence>
<dbReference type="GeneTree" id="ENSGT01030000234810"/>
<evidence type="ECO:0000256" key="4">
    <source>
        <dbReference type="ARBA" id="ARBA00005975"/>
    </source>
</evidence>
<dbReference type="InterPro" id="IPR037519">
    <property type="entry name" value="LITAF_fam"/>
</dbReference>
<evidence type="ECO:0000256" key="7">
    <source>
        <dbReference type="ARBA" id="ARBA00023136"/>
    </source>
</evidence>
<reference evidence="10" key="3">
    <citation type="submission" date="2020-05" db="EMBL/GenBank/DDBJ databases">
        <title>Electrophorus electricus (electric eel) genome, fEleEle1, primary haplotype.</title>
        <authorList>
            <person name="Myers G."/>
            <person name="Meyer A."/>
            <person name="Fedrigo O."/>
            <person name="Formenti G."/>
            <person name="Rhie A."/>
            <person name="Tracey A."/>
            <person name="Sims Y."/>
            <person name="Jarvis E.D."/>
        </authorList>
    </citation>
    <scope>NUCLEOTIDE SEQUENCE [LARGE SCALE GENOMIC DNA]</scope>
</reference>
<dbReference type="GO" id="GO:0098560">
    <property type="term" value="C:cytoplasmic side of late endosome membrane"/>
    <property type="evidence" value="ECO:0007669"/>
    <property type="project" value="TreeGrafter"/>
</dbReference>
<comment type="similarity">
    <text evidence="4">Belongs to the CDIP1/LITAF family.</text>
</comment>
<accession>A0A4W4ENV0</accession>
<dbReference type="PROSITE" id="PS51837">
    <property type="entry name" value="LITAF"/>
    <property type="match status" value="1"/>
</dbReference>
<evidence type="ECO:0000313" key="10">
    <source>
        <dbReference type="Ensembl" id="ENSEEEP00000012691.2"/>
    </source>
</evidence>
<evidence type="ECO:0000256" key="6">
    <source>
        <dbReference type="ARBA" id="ARBA00022833"/>
    </source>
</evidence>
<feature type="domain" description="LITAF" evidence="9">
    <location>
        <begin position="60"/>
        <end position="145"/>
    </location>
</feature>
<proteinExistence type="inferred from homology"/>
<dbReference type="AlphaFoldDB" id="A0A4W4ENV0"/>